<sequence length="117" mass="12778">MDEDPDYKGFGFKRVPCCCLCGAKICHKDVLPKWMSEFRTANLSLVNTVYATDFDANAKVYLSIAGRRGNNIVDTIDVDPSDIACLGKKTLRVNLMPGGSCSNLIAGYLSSNTLYEA</sequence>
<evidence type="ECO:0000313" key="1">
    <source>
        <dbReference type="EMBL" id="CEI62621.1"/>
    </source>
</evidence>
<dbReference type="EMBL" id="LN649230">
    <property type="protein sequence ID" value="CEI62621.1"/>
    <property type="molecule type" value="Genomic_DNA"/>
</dbReference>
<protein>
    <submittedName>
        <fullName evidence="1">Uncharacterized protein</fullName>
    </submittedName>
</protein>
<proteinExistence type="predicted"/>
<reference evidence="2" key="1">
    <citation type="submission" date="2014-10" db="EMBL/GenBank/DDBJ databases">
        <authorList>
            <person name="King R."/>
        </authorList>
    </citation>
    <scope>NUCLEOTIDE SEQUENCE [LARGE SCALE GENOMIC DNA]</scope>
    <source>
        <strain evidence="2">A3/5</strain>
    </source>
</reference>
<evidence type="ECO:0000313" key="2">
    <source>
        <dbReference type="Proteomes" id="UP000245910"/>
    </source>
</evidence>
<name>A0A2L2TBA2_9HYPO</name>
<accession>A0A2L2TBA2</accession>
<keyword evidence="2" id="KW-1185">Reference proteome</keyword>
<organism evidence="1 2">
    <name type="scientific">Fusarium venenatum</name>
    <dbReference type="NCBI Taxonomy" id="56646"/>
    <lineage>
        <taxon>Eukaryota</taxon>
        <taxon>Fungi</taxon>
        <taxon>Dikarya</taxon>
        <taxon>Ascomycota</taxon>
        <taxon>Pezizomycotina</taxon>
        <taxon>Sordariomycetes</taxon>
        <taxon>Hypocreomycetidae</taxon>
        <taxon>Hypocreales</taxon>
        <taxon>Nectriaceae</taxon>
        <taxon>Fusarium</taxon>
    </lineage>
</organism>
<dbReference type="AlphaFoldDB" id="A0A2L2TBA2"/>
<dbReference type="Proteomes" id="UP000245910">
    <property type="component" value="Chromosome II"/>
</dbReference>